<dbReference type="SUPFAM" id="SSF52738">
    <property type="entry name" value="Methylesterase CheB, C-terminal domain"/>
    <property type="match status" value="1"/>
</dbReference>
<sequence length="200" mass="21140">MAEYEVVVVGASAGALDALQRWLPLLPATFPSAIVIVVHLLPGHASMLAELLQKNCPLQVKEADDKEPLLAGTVYCAAPNYHLLIESDGHLNYSVDDPVRGSRPSIDVLFSSAADALREKVIGVVLTGANDDGAKGLQKIVREGGRAFVQYPAEAHASAMPLAALGACPEATVVPLAQLAEVLEQVTQPAKNKHQIEKPV</sequence>
<feature type="active site" evidence="4">
    <location>
        <position position="132"/>
    </location>
</feature>
<accession>A0AAV3U4R4</accession>
<name>A0AAV3U4R4_9ALTE</name>
<dbReference type="PANTHER" id="PTHR42872:SF6">
    <property type="entry name" value="PROTEIN-GLUTAMATE METHYLESTERASE_PROTEIN-GLUTAMINE GLUTAMINASE"/>
    <property type="match status" value="1"/>
</dbReference>
<dbReference type="GO" id="GO:0006935">
    <property type="term" value="P:chemotaxis"/>
    <property type="evidence" value="ECO:0007669"/>
    <property type="project" value="UniProtKB-UniRule"/>
</dbReference>
<dbReference type="PROSITE" id="PS50122">
    <property type="entry name" value="CHEB"/>
    <property type="match status" value="1"/>
</dbReference>
<dbReference type="Pfam" id="PF01339">
    <property type="entry name" value="CheB_methylest"/>
    <property type="match status" value="1"/>
</dbReference>
<dbReference type="GO" id="GO:0005737">
    <property type="term" value="C:cytoplasm"/>
    <property type="evidence" value="ECO:0007669"/>
    <property type="project" value="InterPro"/>
</dbReference>
<dbReference type="AlphaFoldDB" id="A0AAV3U4R4"/>
<dbReference type="GO" id="GO:0008984">
    <property type="term" value="F:protein-glutamate methylesterase activity"/>
    <property type="evidence" value="ECO:0007669"/>
    <property type="project" value="UniProtKB-EC"/>
</dbReference>
<evidence type="ECO:0000313" key="7">
    <source>
        <dbReference type="Proteomes" id="UP001409585"/>
    </source>
</evidence>
<gene>
    <name evidence="6" type="ORF">GCM10025791_28180</name>
</gene>
<feature type="active site" evidence="4">
    <location>
        <position position="39"/>
    </location>
</feature>
<keyword evidence="4" id="KW-0145">Chemotaxis</keyword>
<dbReference type="EMBL" id="BAABLX010000026">
    <property type="protein sequence ID" value="GAA4947064.1"/>
    <property type="molecule type" value="Genomic_DNA"/>
</dbReference>
<dbReference type="GO" id="GO:0000156">
    <property type="term" value="F:phosphorelay response regulator activity"/>
    <property type="evidence" value="ECO:0007669"/>
    <property type="project" value="InterPro"/>
</dbReference>
<dbReference type="EC" id="3.1.1.61" evidence="2"/>
<organism evidence="6 7">
    <name type="scientific">Halioxenophilus aromaticivorans</name>
    <dbReference type="NCBI Taxonomy" id="1306992"/>
    <lineage>
        <taxon>Bacteria</taxon>
        <taxon>Pseudomonadati</taxon>
        <taxon>Pseudomonadota</taxon>
        <taxon>Gammaproteobacteria</taxon>
        <taxon>Alteromonadales</taxon>
        <taxon>Alteromonadaceae</taxon>
        <taxon>Halioxenophilus</taxon>
    </lineage>
</organism>
<comment type="catalytic activity">
    <reaction evidence="3">
        <text>[protein]-L-glutamate 5-O-methyl ester + H2O = L-glutamyl-[protein] + methanol + H(+)</text>
        <dbReference type="Rhea" id="RHEA:23236"/>
        <dbReference type="Rhea" id="RHEA-COMP:10208"/>
        <dbReference type="Rhea" id="RHEA-COMP:10311"/>
        <dbReference type="ChEBI" id="CHEBI:15377"/>
        <dbReference type="ChEBI" id="CHEBI:15378"/>
        <dbReference type="ChEBI" id="CHEBI:17790"/>
        <dbReference type="ChEBI" id="CHEBI:29973"/>
        <dbReference type="ChEBI" id="CHEBI:82795"/>
        <dbReference type="EC" id="3.1.1.61"/>
    </reaction>
</comment>
<dbReference type="CDD" id="cd16433">
    <property type="entry name" value="CheB"/>
    <property type="match status" value="1"/>
</dbReference>
<dbReference type="RefSeq" id="WP_345423403.1">
    <property type="nucleotide sequence ID" value="NZ_AP031496.1"/>
</dbReference>
<comment type="caution">
    <text evidence="6">The sequence shown here is derived from an EMBL/GenBank/DDBJ whole genome shotgun (WGS) entry which is preliminary data.</text>
</comment>
<keyword evidence="1 4" id="KW-0378">Hydrolase</keyword>
<evidence type="ECO:0000256" key="4">
    <source>
        <dbReference type="PROSITE-ProRule" id="PRU00050"/>
    </source>
</evidence>
<evidence type="ECO:0000256" key="1">
    <source>
        <dbReference type="ARBA" id="ARBA00022801"/>
    </source>
</evidence>
<evidence type="ECO:0000259" key="5">
    <source>
        <dbReference type="PROSITE" id="PS50122"/>
    </source>
</evidence>
<dbReference type="Proteomes" id="UP001409585">
    <property type="component" value="Unassembled WGS sequence"/>
</dbReference>
<evidence type="ECO:0000256" key="3">
    <source>
        <dbReference type="ARBA" id="ARBA00048267"/>
    </source>
</evidence>
<dbReference type="InterPro" id="IPR035909">
    <property type="entry name" value="CheB_C"/>
</dbReference>
<evidence type="ECO:0000313" key="6">
    <source>
        <dbReference type="EMBL" id="GAA4947064.1"/>
    </source>
</evidence>
<proteinExistence type="predicted"/>
<dbReference type="InterPro" id="IPR000673">
    <property type="entry name" value="Sig_transdc_resp-reg_Me-estase"/>
</dbReference>
<feature type="domain" description="CheB-type methylesterase" evidence="5">
    <location>
        <begin position="1"/>
        <end position="190"/>
    </location>
</feature>
<evidence type="ECO:0000256" key="2">
    <source>
        <dbReference type="ARBA" id="ARBA00039140"/>
    </source>
</evidence>
<reference evidence="7" key="1">
    <citation type="journal article" date="2019" name="Int. J. Syst. Evol. Microbiol.">
        <title>The Global Catalogue of Microorganisms (GCM) 10K type strain sequencing project: providing services to taxonomists for standard genome sequencing and annotation.</title>
        <authorList>
            <consortium name="The Broad Institute Genomics Platform"/>
            <consortium name="The Broad Institute Genome Sequencing Center for Infectious Disease"/>
            <person name="Wu L."/>
            <person name="Ma J."/>
        </authorList>
    </citation>
    <scope>NUCLEOTIDE SEQUENCE [LARGE SCALE GENOMIC DNA]</scope>
    <source>
        <strain evidence="7">JCM 19134</strain>
    </source>
</reference>
<dbReference type="PANTHER" id="PTHR42872">
    <property type="entry name" value="PROTEIN-GLUTAMATE METHYLESTERASE/PROTEIN-GLUTAMINE GLUTAMINASE"/>
    <property type="match status" value="1"/>
</dbReference>
<protein>
    <recommendedName>
        <fullName evidence="2">protein-glutamate methylesterase</fullName>
        <ecNumber evidence="2">3.1.1.61</ecNumber>
    </recommendedName>
</protein>
<dbReference type="Gene3D" id="3.40.50.180">
    <property type="entry name" value="Methylesterase CheB, C-terminal domain"/>
    <property type="match status" value="1"/>
</dbReference>
<keyword evidence="7" id="KW-1185">Reference proteome</keyword>
<feature type="active site" evidence="4">
    <location>
        <position position="12"/>
    </location>
</feature>